<protein>
    <submittedName>
        <fullName evidence="3">Uncharacterized protein</fullName>
    </submittedName>
</protein>
<feature type="compositionally biased region" description="Gly residues" evidence="1">
    <location>
        <begin position="134"/>
        <end position="151"/>
    </location>
</feature>
<dbReference type="OrthoDB" id="3539644at2759"/>
<feature type="region of interest" description="Disordered" evidence="1">
    <location>
        <begin position="1078"/>
        <end position="1178"/>
    </location>
</feature>
<evidence type="ECO:0000313" key="3">
    <source>
        <dbReference type="EMBL" id="ODM23398.1"/>
    </source>
</evidence>
<keyword evidence="2" id="KW-1133">Transmembrane helix</keyword>
<evidence type="ECO:0000313" key="4">
    <source>
        <dbReference type="Proteomes" id="UP000094569"/>
    </source>
</evidence>
<feature type="region of interest" description="Disordered" evidence="1">
    <location>
        <begin position="844"/>
        <end position="867"/>
    </location>
</feature>
<dbReference type="STRING" id="573508.A0A1E3BR32"/>
<feature type="region of interest" description="Disordered" evidence="1">
    <location>
        <begin position="636"/>
        <end position="763"/>
    </location>
</feature>
<evidence type="ECO:0000256" key="1">
    <source>
        <dbReference type="SAM" id="MobiDB-lite"/>
    </source>
</evidence>
<feature type="compositionally biased region" description="Basic and acidic residues" evidence="1">
    <location>
        <begin position="708"/>
        <end position="720"/>
    </location>
</feature>
<dbReference type="VEuPathDB" id="FungiDB:SI65_00987"/>
<feature type="region of interest" description="Disordered" evidence="1">
    <location>
        <begin position="126"/>
        <end position="624"/>
    </location>
</feature>
<keyword evidence="4" id="KW-1185">Reference proteome</keyword>
<gene>
    <name evidence="3" type="ORF">SI65_00987</name>
</gene>
<feature type="transmembrane region" description="Helical" evidence="2">
    <location>
        <begin position="59"/>
        <end position="76"/>
    </location>
</feature>
<keyword evidence="2" id="KW-0472">Membrane</keyword>
<comment type="caution">
    <text evidence="3">The sequence shown here is derived from an EMBL/GenBank/DDBJ whole genome shotgun (WGS) entry which is preliminary data.</text>
</comment>
<organism evidence="3 4">
    <name type="scientific">Aspergillus cristatus</name>
    <name type="common">Chinese Fuzhuan brick tea-fermentation fungus</name>
    <name type="synonym">Eurotium cristatum</name>
    <dbReference type="NCBI Taxonomy" id="573508"/>
    <lineage>
        <taxon>Eukaryota</taxon>
        <taxon>Fungi</taxon>
        <taxon>Dikarya</taxon>
        <taxon>Ascomycota</taxon>
        <taxon>Pezizomycotina</taxon>
        <taxon>Eurotiomycetes</taxon>
        <taxon>Eurotiomycetidae</taxon>
        <taxon>Eurotiales</taxon>
        <taxon>Aspergillaceae</taxon>
        <taxon>Aspergillus</taxon>
        <taxon>Aspergillus subgen. Aspergillus</taxon>
    </lineage>
</organism>
<dbReference type="Proteomes" id="UP000094569">
    <property type="component" value="Unassembled WGS sequence"/>
</dbReference>
<feature type="compositionally biased region" description="Pro residues" evidence="1">
    <location>
        <begin position="694"/>
        <end position="707"/>
    </location>
</feature>
<proteinExistence type="predicted"/>
<feature type="compositionally biased region" description="Low complexity" evidence="1">
    <location>
        <begin position="729"/>
        <end position="762"/>
    </location>
</feature>
<feature type="transmembrane region" description="Helical" evidence="2">
    <location>
        <begin position="96"/>
        <end position="119"/>
    </location>
</feature>
<feature type="compositionally biased region" description="Basic and acidic residues" evidence="1">
    <location>
        <begin position="219"/>
        <end position="228"/>
    </location>
</feature>
<evidence type="ECO:0000256" key="2">
    <source>
        <dbReference type="SAM" id="Phobius"/>
    </source>
</evidence>
<feature type="compositionally biased region" description="Pro residues" evidence="1">
    <location>
        <begin position="1"/>
        <end position="10"/>
    </location>
</feature>
<dbReference type="PANTHER" id="PTHR22538:SF0">
    <property type="entry name" value="CILIA- AND FLAGELLA-ASSOCIATED PROTEIN 74"/>
    <property type="match status" value="1"/>
</dbReference>
<feature type="compositionally biased region" description="Basic and acidic residues" evidence="1">
    <location>
        <begin position="235"/>
        <end position="624"/>
    </location>
</feature>
<keyword evidence="2" id="KW-0812">Transmembrane</keyword>
<feature type="compositionally biased region" description="Basic and acidic residues" evidence="1">
    <location>
        <begin position="1132"/>
        <end position="1147"/>
    </location>
</feature>
<name>A0A1E3BR32_ASPCR</name>
<sequence length="1520" mass="170508">MSDSNPPPPNGGKKPKSTGEYTKSSDLPDGNYDIFVIPPHSAGSGFLYLPSLQCQRNSFLAGSASTLLFVLLWSNISPVVRGWYVLMVTGGGVGSVGSAIGVVLGMVVVGVIGWVAGALQAGGAGKWRERWGRGKSGGRGPGESEDGGAGTEGQSAGGASDSKGPGAGGQQENQRQQQGHGGSSGKGSNNKGKQHGAGAGDASSESAPNDNDEGSQYAEWERARDQERKKRREKQRREEEKRQHEEEQRREQLRREEQRKEELRREKEKKDQEQRRRDEQSRREKEKQEEELRRRNEQNRKEEAREEARRREQLRQTQEEACRREEKQQKEQEQRRREEEKRKEEARQESRKREELRRREEEARRREEEERKEKIRREEKQKEELRRREEENRKEEQRRREEQRQKEEKQKEEIRQREEEKRKEEVRRRQEEWRKEALRRKEERQKEEARRKEEKRQEEIRREEERKQEELRREEERKKEEARIEAERRREEIRRKMEEYKRQKEEAAREKQRQQEHEAMEKELTERKEQFEREMAAAREAAAKESRERAEREAAEARAKAEREAAEARARSERESAEAKAKAEKEAAEAREREEKAAAAAKAKAEKEAAEKEAAARATAKKEADAKFAALKEAAAKKYAEKKAKDVAEKKAKEEAAAKEAAAKEAAAKEAAAKEEAAKKEAASKASASSSDSAPPPPPPHRIPLPKKPGEEDNPYERPRRPYSGGATGSTASESSYASSHSTARTSPPPSNRGGYSRGGYSTKDPDKIVISGVFAFNHNFVDIPVAQLVSGQGMVSDGLVLKITTEGLFIDDDIRGVPQREWDAKAWTMKSVEVWCSQYAASPQARQNPTKSSNPFRTGSTLPPTPEESDAYLVDMLRVCKNTCRLGSHSGNDDDTLNFAKHGHHVLRASFREQDGKNYVFVLDESEGWKVAIGLQRLRRGTQIRSLGVLNMTVTDFTTKPNTFKRSLYCINPILLIIYYTVQFLPDCLMTRRGNASSFASCTINEHDPLWLRIEATATEISTKTNTALFQRRGPRTNELDHKLSVFEPEPEPYGVLPGIEEVLFSPVYRAIGVRSEPEEIEGNQDENTCGIGDEQSQEEVSRQKVSQDAPIENKVTTVNDNHEPTIIVDDSPRDAHEPEQHDHDGTNAPTATDKEREALNETGQGNKEQSDANDDAPAIAAPEQQTELTEGPPQERDIIADATNIPNVSDNEKEALHECAQDNEKELDIYDNAAAITAPTRQTEPVEVSPQKREIIVDNGDKAISGRYPLFELLSLSTTSGGISVAVVPQPADPMNPNEPARLRIRSQSGDVSVCFTAPAEAFIPGMRTQMEMVECAEYGNGNRYDNPHTLPLRPYEIEIESDSGTISGRFIVSTSVHLSTKSGSINTTLIPIASDTVQNVSILTQTTSGSQQIHLTDPVYMYNSQRDVSNSSTTRAPAAHFSHSGGSMQIRYPPDWTGIVRAPPGSGSVSLVGQGMNVVRGEDGSVEGCISGRGDWWGASGMDVSLGSRGAAMFYVG</sequence>
<feature type="compositionally biased region" description="Low complexity" evidence="1">
    <location>
        <begin position="684"/>
        <end position="693"/>
    </location>
</feature>
<feature type="compositionally biased region" description="Basic and acidic residues" evidence="1">
    <location>
        <begin position="636"/>
        <end position="683"/>
    </location>
</feature>
<reference evidence="3 4" key="1">
    <citation type="journal article" date="2016" name="BMC Genomics">
        <title>Comparative genomic and transcriptomic analyses of the Fuzhuan brick tea-fermentation fungus Aspergillus cristatus.</title>
        <authorList>
            <person name="Ge Y."/>
            <person name="Wang Y."/>
            <person name="Liu Y."/>
            <person name="Tan Y."/>
            <person name="Ren X."/>
            <person name="Zhang X."/>
            <person name="Hyde K.D."/>
            <person name="Liu Y."/>
            <person name="Liu Z."/>
        </authorList>
    </citation>
    <scope>NUCLEOTIDE SEQUENCE [LARGE SCALE GENOMIC DNA]</scope>
    <source>
        <strain evidence="3 4">GZAAS20.1005</strain>
    </source>
</reference>
<feature type="region of interest" description="Disordered" evidence="1">
    <location>
        <begin position="1"/>
        <end position="23"/>
    </location>
</feature>
<dbReference type="PANTHER" id="PTHR22538">
    <property type="entry name" value="CILIA- AND FLAGELLA-ASSOCIATED PROTEIN 74"/>
    <property type="match status" value="1"/>
</dbReference>
<dbReference type="EMBL" id="JXNT01000001">
    <property type="protein sequence ID" value="ODM23398.1"/>
    <property type="molecule type" value="Genomic_DNA"/>
</dbReference>
<feature type="compositionally biased region" description="Polar residues" evidence="1">
    <location>
        <begin position="844"/>
        <end position="863"/>
    </location>
</feature>
<accession>A0A1E3BR32</accession>